<evidence type="ECO:0000313" key="2">
    <source>
        <dbReference type="Proteomes" id="UP000295301"/>
    </source>
</evidence>
<comment type="caution">
    <text evidence="1">The sequence shown here is derived from an EMBL/GenBank/DDBJ whole genome shotgun (WGS) entry which is preliminary data.</text>
</comment>
<reference evidence="1 2" key="1">
    <citation type="submission" date="2019-03" db="EMBL/GenBank/DDBJ databases">
        <title>Ruegeria lutea sp. nov., a novel strain, isolated from marine sediment, the Masan Bay, South Korea.</title>
        <authorList>
            <person name="Kim J."/>
            <person name="Kim D.-Y."/>
            <person name="Lee S.-S."/>
        </authorList>
    </citation>
    <scope>NUCLEOTIDE SEQUENCE [LARGE SCALE GENOMIC DNA]</scope>
    <source>
        <strain evidence="1 2">318-1</strain>
    </source>
</reference>
<evidence type="ECO:0000313" key="1">
    <source>
        <dbReference type="EMBL" id="TDK50423.1"/>
    </source>
</evidence>
<name>A0A4R5VF23_9RHOB</name>
<gene>
    <name evidence="1" type="ORF">E1832_06310</name>
</gene>
<dbReference type="RefSeq" id="WP_133358891.1">
    <property type="nucleotide sequence ID" value="NZ_SMUV01000056.1"/>
</dbReference>
<protein>
    <submittedName>
        <fullName evidence="1">Uncharacterized protein</fullName>
    </submittedName>
</protein>
<dbReference type="Proteomes" id="UP000295301">
    <property type="component" value="Unassembled WGS sequence"/>
</dbReference>
<dbReference type="EMBL" id="SMUV01000056">
    <property type="protein sequence ID" value="TDK50423.1"/>
    <property type="molecule type" value="Genomic_DNA"/>
</dbReference>
<organism evidence="1 2">
    <name type="scientific">Antarcticimicrobium luteum</name>
    <dbReference type="NCBI Taxonomy" id="2547397"/>
    <lineage>
        <taxon>Bacteria</taxon>
        <taxon>Pseudomonadati</taxon>
        <taxon>Pseudomonadota</taxon>
        <taxon>Alphaproteobacteria</taxon>
        <taxon>Rhodobacterales</taxon>
        <taxon>Paracoccaceae</taxon>
        <taxon>Antarcticimicrobium</taxon>
    </lineage>
</organism>
<keyword evidence="2" id="KW-1185">Reference proteome</keyword>
<accession>A0A4R5VF23</accession>
<proteinExistence type="predicted"/>
<sequence length="86" mass="9081">MIADIDRVTDQLKAELAQIAAVHGVAVVDLRASEVRSRYGVNGTVMARALRNAGFWLCDDNRWRAIAGASQIAITGTTSDGGTPAP</sequence>
<dbReference type="AlphaFoldDB" id="A0A4R5VF23"/>